<dbReference type="EMBL" id="JAVLET010000002">
    <property type="protein sequence ID" value="KAL0473265.1"/>
    <property type="molecule type" value="Genomic_DNA"/>
</dbReference>
<evidence type="ECO:0000313" key="2">
    <source>
        <dbReference type="EMBL" id="KAL0473265.1"/>
    </source>
</evidence>
<evidence type="ECO:0000313" key="3">
    <source>
        <dbReference type="Proteomes" id="UP001451303"/>
    </source>
</evidence>
<gene>
    <name evidence="2" type="ORF">QR685DRAFT_168562</name>
</gene>
<accession>A0ABR3DKR8</accession>
<proteinExistence type="predicted"/>
<reference evidence="2 3" key="1">
    <citation type="submission" date="2023-09" db="EMBL/GenBank/DDBJ databases">
        <title>Multi-omics analysis of a traditional fermented food reveals byproduct-associated fungal strains for waste-to-food upcycling.</title>
        <authorList>
            <consortium name="Lawrence Berkeley National Laboratory"/>
            <person name="Rekdal V.M."/>
            <person name="Villalobos-Escobedo J.M."/>
            <person name="Rodriguez-Valeron N."/>
            <person name="Garcia M.O."/>
            <person name="Vasquez D.P."/>
            <person name="Damayanti I."/>
            <person name="Sorensen P.M."/>
            <person name="Baidoo E.E."/>
            <person name="De Carvalho A.C."/>
            <person name="Riley R."/>
            <person name="Lipzen A."/>
            <person name="He G."/>
            <person name="Yan M."/>
            <person name="Haridas S."/>
            <person name="Daum C."/>
            <person name="Yoshinaga Y."/>
            <person name="Ng V."/>
            <person name="Grigoriev I.V."/>
            <person name="Munk R."/>
            <person name="Nuraida L."/>
            <person name="Wijaya C.H."/>
            <person name="Morales P.-C."/>
            <person name="Keasling J.D."/>
        </authorList>
    </citation>
    <scope>NUCLEOTIDE SEQUENCE [LARGE SCALE GENOMIC DNA]</scope>
    <source>
        <strain evidence="2 3">FGSC 2613</strain>
    </source>
</reference>
<dbReference type="Proteomes" id="UP001451303">
    <property type="component" value="Unassembled WGS sequence"/>
</dbReference>
<feature type="region of interest" description="Disordered" evidence="1">
    <location>
        <begin position="1"/>
        <end position="37"/>
    </location>
</feature>
<protein>
    <submittedName>
        <fullName evidence="2">Uncharacterized protein</fullName>
    </submittedName>
</protein>
<name>A0ABR3DKR8_NEUIN</name>
<keyword evidence="3" id="KW-1185">Reference proteome</keyword>
<comment type="caution">
    <text evidence="2">The sequence shown here is derived from an EMBL/GenBank/DDBJ whole genome shotgun (WGS) entry which is preliminary data.</text>
</comment>
<organism evidence="2 3">
    <name type="scientific">Neurospora intermedia</name>
    <dbReference type="NCBI Taxonomy" id="5142"/>
    <lineage>
        <taxon>Eukaryota</taxon>
        <taxon>Fungi</taxon>
        <taxon>Dikarya</taxon>
        <taxon>Ascomycota</taxon>
        <taxon>Pezizomycotina</taxon>
        <taxon>Sordariomycetes</taxon>
        <taxon>Sordariomycetidae</taxon>
        <taxon>Sordariales</taxon>
        <taxon>Sordariaceae</taxon>
        <taxon>Neurospora</taxon>
    </lineage>
</organism>
<feature type="compositionally biased region" description="Polar residues" evidence="1">
    <location>
        <begin position="13"/>
        <end position="34"/>
    </location>
</feature>
<sequence length="70" mass="7796">MTLVVNTDAKAHSLSQDRTSTSAGFNQPEGNTDLQYPVEEDEPYDFALLRHKLIVCCGLPYVNSHSKRVS</sequence>
<evidence type="ECO:0000256" key="1">
    <source>
        <dbReference type="SAM" id="MobiDB-lite"/>
    </source>
</evidence>